<sequence length="139" mass="15355">MWISLWPMSSGPRVHITNGTFDLVPTCSFSAVISAVAVTAVLVIVNSVICRICHLSLSLMAITPVPFTWLTVVTVTWIIPSPVLCSNGDPGCIHRWVDVLSQTVHDQWCTARFIDPKFTRLLSLAFAQMVFSYPDIGCF</sequence>
<protein>
    <submittedName>
        <fullName evidence="2">Uncharacterized protein</fullName>
    </submittedName>
</protein>
<proteinExistence type="predicted"/>
<comment type="caution">
    <text evidence="2">The sequence shown here is derived from an EMBL/GenBank/DDBJ whole genome shotgun (WGS) entry which is preliminary data.</text>
</comment>
<keyword evidence="1" id="KW-0472">Membrane</keyword>
<keyword evidence="1" id="KW-0812">Transmembrane</keyword>
<feature type="transmembrane region" description="Helical" evidence="1">
    <location>
        <begin position="23"/>
        <end position="45"/>
    </location>
</feature>
<dbReference type="EMBL" id="JARKIB010000196">
    <property type="protein sequence ID" value="KAJ7725186.1"/>
    <property type="molecule type" value="Genomic_DNA"/>
</dbReference>
<keyword evidence="3" id="KW-1185">Reference proteome</keyword>
<reference evidence="2" key="1">
    <citation type="submission" date="2023-03" db="EMBL/GenBank/DDBJ databases">
        <title>Massive genome expansion in bonnet fungi (Mycena s.s.) driven by repeated elements and novel gene families across ecological guilds.</title>
        <authorList>
            <consortium name="Lawrence Berkeley National Laboratory"/>
            <person name="Harder C.B."/>
            <person name="Miyauchi S."/>
            <person name="Viragh M."/>
            <person name="Kuo A."/>
            <person name="Thoen E."/>
            <person name="Andreopoulos B."/>
            <person name="Lu D."/>
            <person name="Skrede I."/>
            <person name="Drula E."/>
            <person name="Henrissat B."/>
            <person name="Morin E."/>
            <person name="Kohler A."/>
            <person name="Barry K."/>
            <person name="LaButti K."/>
            <person name="Morin E."/>
            <person name="Salamov A."/>
            <person name="Lipzen A."/>
            <person name="Mereny Z."/>
            <person name="Hegedus B."/>
            <person name="Baldrian P."/>
            <person name="Stursova M."/>
            <person name="Weitz H."/>
            <person name="Taylor A."/>
            <person name="Grigoriev I.V."/>
            <person name="Nagy L.G."/>
            <person name="Martin F."/>
            <person name="Kauserud H."/>
        </authorList>
    </citation>
    <scope>NUCLEOTIDE SEQUENCE</scope>
    <source>
        <strain evidence="2">CBHHK182m</strain>
    </source>
</reference>
<feature type="transmembrane region" description="Helical" evidence="1">
    <location>
        <begin position="57"/>
        <end position="79"/>
    </location>
</feature>
<name>A0AAD7MNQ8_9AGAR</name>
<evidence type="ECO:0000256" key="1">
    <source>
        <dbReference type="SAM" id="Phobius"/>
    </source>
</evidence>
<accession>A0AAD7MNQ8</accession>
<organism evidence="2 3">
    <name type="scientific">Mycena metata</name>
    <dbReference type="NCBI Taxonomy" id="1033252"/>
    <lineage>
        <taxon>Eukaryota</taxon>
        <taxon>Fungi</taxon>
        <taxon>Dikarya</taxon>
        <taxon>Basidiomycota</taxon>
        <taxon>Agaricomycotina</taxon>
        <taxon>Agaricomycetes</taxon>
        <taxon>Agaricomycetidae</taxon>
        <taxon>Agaricales</taxon>
        <taxon>Marasmiineae</taxon>
        <taxon>Mycenaceae</taxon>
        <taxon>Mycena</taxon>
    </lineage>
</organism>
<evidence type="ECO:0000313" key="2">
    <source>
        <dbReference type="EMBL" id="KAJ7725186.1"/>
    </source>
</evidence>
<keyword evidence="1" id="KW-1133">Transmembrane helix</keyword>
<evidence type="ECO:0000313" key="3">
    <source>
        <dbReference type="Proteomes" id="UP001215598"/>
    </source>
</evidence>
<dbReference type="Proteomes" id="UP001215598">
    <property type="component" value="Unassembled WGS sequence"/>
</dbReference>
<dbReference type="AlphaFoldDB" id="A0AAD7MNQ8"/>
<gene>
    <name evidence="2" type="ORF">B0H16DRAFT_1594967</name>
</gene>